<proteinExistence type="predicted"/>
<sequence>MPASYYEPLEGSERPAIINQIRDEIRRGTKRLRKHGLDPTVYADPSRSQLLLIKTGDEWMRQQRNKPAPRRLFGDFWFEHELCIMFADTNLGKSVLAVQIGSSLALHTAVGPFANELTQPARVLYVDFELTAKQFEQRYQHPVAGSRHFGHTFYRAELNPRADNPAFYDDRNAYILSALEGAITRTNAGVLIIDNLTCIRSSTERAADALPLMQQLKALKTTYKLSILALAHTPKRNTAKPITVNDLQGSKMLINFADSAFAIGQSQRDPSKRYLKQIKQRSAQQQYGEQNVCTGHLVKELNNLKYMFDGHSTEDEHLQKRTRALQQQQAQELHRQGHGYRHISRVLGISTGTVSKLLAGHTG</sequence>
<protein>
    <submittedName>
        <fullName evidence="1">LuxR family transcriptional regulator</fullName>
    </submittedName>
</protein>
<dbReference type="RefSeq" id="WP_117384954.1">
    <property type="nucleotide sequence ID" value="NZ_QWDE01000006.1"/>
</dbReference>
<evidence type="ECO:0000313" key="1">
    <source>
        <dbReference type="EMBL" id="RFZ81279.1"/>
    </source>
</evidence>
<dbReference type="AlphaFoldDB" id="A0A3E2NJW0"/>
<keyword evidence="2" id="KW-1185">Reference proteome</keyword>
<dbReference type="InterPro" id="IPR027417">
    <property type="entry name" value="P-loop_NTPase"/>
</dbReference>
<comment type="caution">
    <text evidence="1">The sequence shown here is derived from an EMBL/GenBank/DDBJ whole genome shotgun (WGS) entry which is preliminary data.</text>
</comment>
<evidence type="ECO:0000313" key="2">
    <source>
        <dbReference type="Proteomes" id="UP000260823"/>
    </source>
</evidence>
<dbReference type="OrthoDB" id="786308at2"/>
<dbReference type="Proteomes" id="UP000260823">
    <property type="component" value="Unassembled WGS sequence"/>
</dbReference>
<dbReference type="EMBL" id="QWDE01000006">
    <property type="protein sequence ID" value="RFZ81279.1"/>
    <property type="molecule type" value="Genomic_DNA"/>
</dbReference>
<gene>
    <name evidence="1" type="ORF">DYU05_20060</name>
</gene>
<accession>A0A3E2NJW0</accession>
<reference evidence="1 2" key="1">
    <citation type="submission" date="2018-08" db="EMBL/GenBank/DDBJ databases">
        <title>Mucilaginibacter terrae sp. nov., isolated from manganese diggings.</title>
        <authorList>
            <person name="Huang Y."/>
            <person name="Zhou Z."/>
        </authorList>
    </citation>
    <scope>NUCLEOTIDE SEQUENCE [LARGE SCALE GENOMIC DNA]</scope>
    <source>
        <strain evidence="1 2">ZH6</strain>
    </source>
</reference>
<dbReference type="Pfam" id="PF13481">
    <property type="entry name" value="AAA_25"/>
    <property type="match status" value="1"/>
</dbReference>
<dbReference type="Gene3D" id="3.40.50.300">
    <property type="entry name" value="P-loop containing nucleotide triphosphate hydrolases"/>
    <property type="match status" value="1"/>
</dbReference>
<organism evidence="1 2">
    <name type="scientific">Mucilaginibacter terrenus</name>
    <dbReference type="NCBI Taxonomy" id="2482727"/>
    <lineage>
        <taxon>Bacteria</taxon>
        <taxon>Pseudomonadati</taxon>
        <taxon>Bacteroidota</taxon>
        <taxon>Sphingobacteriia</taxon>
        <taxon>Sphingobacteriales</taxon>
        <taxon>Sphingobacteriaceae</taxon>
        <taxon>Mucilaginibacter</taxon>
    </lineage>
</organism>
<dbReference type="SUPFAM" id="SSF52540">
    <property type="entry name" value="P-loop containing nucleoside triphosphate hydrolases"/>
    <property type="match status" value="1"/>
</dbReference>
<name>A0A3E2NJW0_9SPHI</name>